<dbReference type="Proteomes" id="UP000688137">
    <property type="component" value="Unassembled WGS sequence"/>
</dbReference>
<accession>A0A8S1LHH8</accession>
<name>A0A8S1LHH8_PARPR</name>
<evidence type="ECO:0000313" key="2">
    <source>
        <dbReference type="Proteomes" id="UP000688137"/>
    </source>
</evidence>
<gene>
    <name evidence="1" type="ORF">PPRIM_AZ9-3.1.T0380018</name>
</gene>
<dbReference type="AlphaFoldDB" id="A0A8S1LHH8"/>
<reference evidence="1" key="1">
    <citation type="submission" date="2021-01" db="EMBL/GenBank/DDBJ databases">
        <authorList>
            <consortium name="Genoscope - CEA"/>
            <person name="William W."/>
        </authorList>
    </citation>
    <scope>NUCLEOTIDE SEQUENCE</scope>
</reference>
<evidence type="ECO:0000313" key="1">
    <source>
        <dbReference type="EMBL" id="CAD8065675.1"/>
    </source>
</evidence>
<keyword evidence="2" id="KW-1185">Reference proteome</keyword>
<comment type="caution">
    <text evidence="1">The sequence shown here is derived from an EMBL/GenBank/DDBJ whole genome shotgun (WGS) entry which is preliminary data.</text>
</comment>
<sequence length="172" mass="20913">MNRQRKLTNFEEFRQDYFDVIADDRSKLFNFFFEYNRQFGFINQDDYLQCTAAYLNYRARTSLALFGSPLVVFIANKTLFRNFQRIPVFRPAVFSFKYIGIPLMSFYITSKYFCQDTEKLFYEMAEKYQFGFYQYNQAMDLLERAHKANRLDEFMEKGTQFDWTGIPELKKY</sequence>
<dbReference type="EMBL" id="CAJJDM010000037">
    <property type="protein sequence ID" value="CAD8065675.1"/>
    <property type="molecule type" value="Genomic_DNA"/>
</dbReference>
<proteinExistence type="predicted"/>
<dbReference type="OMA" id="SFKYIGI"/>
<protein>
    <submittedName>
        <fullName evidence="1">Uncharacterized protein</fullName>
    </submittedName>
</protein>
<organism evidence="1 2">
    <name type="scientific">Paramecium primaurelia</name>
    <dbReference type="NCBI Taxonomy" id="5886"/>
    <lineage>
        <taxon>Eukaryota</taxon>
        <taxon>Sar</taxon>
        <taxon>Alveolata</taxon>
        <taxon>Ciliophora</taxon>
        <taxon>Intramacronucleata</taxon>
        <taxon>Oligohymenophorea</taxon>
        <taxon>Peniculida</taxon>
        <taxon>Parameciidae</taxon>
        <taxon>Paramecium</taxon>
    </lineage>
</organism>